<evidence type="ECO:0000256" key="7">
    <source>
        <dbReference type="ARBA" id="ARBA00023180"/>
    </source>
</evidence>
<evidence type="ECO:0000313" key="10">
    <source>
        <dbReference type="Proteomes" id="UP001190640"/>
    </source>
</evidence>
<keyword evidence="6 11" id="KW-0675">Receptor</keyword>
<keyword evidence="4 8" id="KW-1133">Transmembrane helix</keyword>
<evidence type="ECO:0000256" key="5">
    <source>
        <dbReference type="ARBA" id="ARBA00023136"/>
    </source>
</evidence>
<dbReference type="CTD" id="50615"/>
<evidence type="ECO:0000256" key="2">
    <source>
        <dbReference type="ARBA" id="ARBA00022692"/>
    </source>
</evidence>
<dbReference type="Gene3D" id="2.60.40.10">
    <property type="entry name" value="Immunoglobulins"/>
    <property type="match status" value="2"/>
</dbReference>
<dbReference type="GeneID" id="129338644"/>
<evidence type="ECO:0000259" key="9">
    <source>
        <dbReference type="PROSITE" id="PS50853"/>
    </source>
</evidence>
<dbReference type="Proteomes" id="UP001190640">
    <property type="component" value="Chromosome 12"/>
</dbReference>
<dbReference type="InterPro" id="IPR036116">
    <property type="entry name" value="FN3_sf"/>
</dbReference>
<evidence type="ECO:0000256" key="6">
    <source>
        <dbReference type="ARBA" id="ARBA00023170"/>
    </source>
</evidence>
<gene>
    <name evidence="11" type="primary">IL21R</name>
</gene>
<proteinExistence type="predicted"/>
<keyword evidence="2 8" id="KW-0812">Transmembrane</keyword>
<dbReference type="PROSITE" id="PS50853">
    <property type="entry name" value="FN3"/>
    <property type="match status" value="1"/>
</dbReference>
<keyword evidence="7" id="KW-0325">Glycoprotein</keyword>
<dbReference type="GO" id="GO:0009897">
    <property type="term" value="C:external side of plasma membrane"/>
    <property type="evidence" value="ECO:0007669"/>
    <property type="project" value="TreeGrafter"/>
</dbReference>
<evidence type="ECO:0000256" key="1">
    <source>
        <dbReference type="ARBA" id="ARBA00004479"/>
    </source>
</evidence>
<accession>A0AA97K5P9</accession>
<dbReference type="AlphaFoldDB" id="A0AA97K5P9"/>
<evidence type="ECO:0000256" key="8">
    <source>
        <dbReference type="SAM" id="Phobius"/>
    </source>
</evidence>
<feature type="domain" description="Fibronectin type-III" evidence="9">
    <location>
        <begin position="208"/>
        <end position="310"/>
    </location>
</feature>
<name>A0AA97K5P9_EUBMA</name>
<sequence>MVQAQLHQPFMCGGGELSVMSRELVLAPPGLTTSFACTVITEGADVTHTCSWLHGGEARLASYSSRGSLHSGGAVTGSERVGICGRRMQRLVMLLLLLLLLLQHSKLDSACKNLRCFADYIETLTCMWHAGPSSPRVNLAATWDCGSGGTCNFLSTSRNASHTRYTCFAEQRLCIFGKTFAVKITTLVEGVLTILPGCKPFQFHENIKPQPPFNVTTVASPGGYNISWDSGYAAYDYLHGELQYQLRYGQKGRGWQGNKRVLQDMRNLWLSPQELEGGVEYELQVRSRPRDQSNYRGIWSDWSSRSSLRTLARGTRGATWPVSSLLALGLIAALVALLCWHQGLWKKMDNFIPNPAPFFQTLYLVHNGDFKKWVGTSRSGATLDIYECGTVLPEVYSPKPFLTRAAMGESSTPHGTGCLPPFPENRKSVPESAYGQLSIDTVTVADVCPECSSSLQTQAYRHMPVASSHQESLLPFCEMPEGASWVSASSGPWWKDACPAHLQGEALPYCRGGLSHGDPAGTSSLAPAKPLCSEPLSPAWAADGDPGNGFDLDTIDSGFADSDCGSPVDCAFEGRCASCSSPRAEGSAASLPSYVKQWVACYTPPQPS</sequence>
<evidence type="ECO:0000313" key="11">
    <source>
        <dbReference type="RefSeq" id="XP_054849009.1"/>
    </source>
</evidence>
<dbReference type="PANTHER" id="PTHR23037:SF7">
    <property type="entry name" value="INTERLEUKIN-21 RECEPTOR"/>
    <property type="match status" value="1"/>
</dbReference>
<dbReference type="RefSeq" id="XP_054849009.1">
    <property type="nucleotide sequence ID" value="XM_054993034.1"/>
</dbReference>
<keyword evidence="5 8" id="KW-0472">Membrane</keyword>
<dbReference type="KEGG" id="emc:129338644"/>
<organism evidence="10 11">
    <name type="scientific">Eublepharis macularius</name>
    <name type="common">Leopard gecko</name>
    <name type="synonym">Cyrtodactylus macularius</name>
    <dbReference type="NCBI Taxonomy" id="481883"/>
    <lineage>
        <taxon>Eukaryota</taxon>
        <taxon>Metazoa</taxon>
        <taxon>Chordata</taxon>
        <taxon>Craniata</taxon>
        <taxon>Vertebrata</taxon>
        <taxon>Euteleostomi</taxon>
        <taxon>Lepidosauria</taxon>
        <taxon>Squamata</taxon>
        <taxon>Bifurcata</taxon>
        <taxon>Gekkota</taxon>
        <taxon>Eublepharidae</taxon>
        <taxon>Eublepharinae</taxon>
        <taxon>Eublepharis</taxon>
    </lineage>
</organism>
<evidence type="ECO:0000256" key="4">
    <source>
        <dbReference type="ARBA" id="ARBA00022989"/>
    </source>
</evidence>
<dbReference type="GO" id="GO:0004896">
    <property type="term" value="F:cytokine receptor activity"/>
    <property type="evidence" value="ECO:0007669"/>
    <property type="project" value="TreeGrafter"/>
</dbReference>
<evidence type="ECO:0000256" key="3">
    <source>
        <dbReference type="ARBA" id="ARBA00022729"/>
    </source>
</evidence>
<keyword evidence="10" id="KW-1185">Reference proteome</keyword>
<protein>
    <submittedName>
        <fullName evidence="11">Interleukin-21 receptor isoform X1</fullName>
    </submittedName>
</protein>
<dbReference type="PANTHER" id="PTHR23037">
    <property type="entry name" value="CYTOKINE RECEPTOR"/>
    <property type="match status" value="1"/>
</dbReference>
<dbReference type="InterPro" id="IPR003961">
    <property type="entry name" value="FN3_dom"/>
</dbReference>
<comment type="subcellular location">
    <subcellularLocation>
        <location evidence="1">Membrane</location>
        <topology evidence="1">Single-pass type I membrane protein</topology>
    </subcellularLocation>
</comment>
<keyword evidence="3" id="KW-0732">Signal</keyword>
<dbReference type="InterPro" id="IPR013783">
    <property type="entry name" value="Ig-like_fold"/>
</dbReference>
<dbReference type="CDD" id="cd00063">
    <property type="entry name" value="FN3"/>
    <property type="match status" value="1"/>
</dbReference>
<feature type="transmembrane region" description="Helical" evidence="8">
    <location>
        <begin position="318"/>
        <end position="340"/>
    </location>
</feature>
<reference evidence="11" key="1">
    <citation type="submission" date="2025-08" db="UniProtKB">
        <authorList>
            <consortium name="RefSeq"/>
        </authorList>
    </citation>
    <scope>IDENTIFICATION</scope>
    <source>
        <tissue evidence="11">Blood</tissue>
    </source>
</reference>
<dbReference type="SUPFAM" id="SSF49265">
    <property type="entry name" value="Fibronectin type III"/>
    <property type="match status" value="2"/>
</dbReference>